<sequence>MRKSLMIFAILMISVSLFAQTYPELSIKDIQFIEADSLLEYGLRNSEPKPALAVSGDTVIVTGVVMNAPYEGANPDSTVMLHAGAAAFFLQDTSMTEWSGILVRDPDASTSFAILDTGYIVKFKAVVNEYYTTTQLNAVDFQAQDVIGIQSRPKPVLLTLDSLVVKGSGNPNYLAEKWEGVYVEFKNVTTTEPGVLGYNTFRIFDNDNSNIVVGNSADYWRVTPAPLPGTKLDRIRGYIETRTNIQGGWFMINPVYPDDIVYGEVLPPNISDVVRDKGVVKLGESVTVSAKIIDRDGSVASAKIIYDVDSVNQAAIDMSTADSIWTGVIPAFNDSVFVAYYILAVDNDGNLSYSPTDTVTSRYFYKVLNRDLTIQDVQYSPFGSGFSGYHNYTVTVTGVVTADTSDIPGFSGSGARVHIQNGVGPWSGILIFGAESEGLVRGDKVQVTGIVNETFGVTRIGNLDQGVQVTPLGTGVEPEATLLLTSDIDGANSGELPAESYEGVLIKYENVTVVDENADGNPGPDEGTGGNRNFGEILVADGSAVQTRVELQEGNNDYHNFWSADLENEPIRVIDGATFDVLAGIMYYSFGNYKLIPRKNSDFVGYTDVEENVVTPKVFALSQNYPNPFNPTTIIQYSIPTNNFVTLKVYDVLGREVKTLVSKEQSAGVYNVEFNASSLTSGVYFYRIEAGSFVSVRKLMLLK</sequence>
<dbReference type="EMBL" id="UOGD01000380">
    <property type="protein sequence ID" value="VAX27407.1"/>
    <property type="molecule type" value="Genomic_DNA"/>
</dbReference>
<gene>
    <name evidence="2" type="ORF">MNBD_IGNAVI01-69</name>
</gene>
<dbReference type="NCBIfam" id="TIGR04183">
    <property type="entry name" value="Por_Secre_tail"/>
    <property type="match status" value="1"/>
</dbReference>
<accession>A0A3B1DFI3</accession>
<dbReference type="AlphaFoldDB" id="A0A3B1DFI3"/>
<protein>
    <recommendedName>
        <fullName evidence="1">Secretion system C-terminal sorting domain-containing protein</fullName>
    </recommendedName>
</protein>
<dbReference type="InterPro" id="IPR026444">
    <property type="entry name" value="Secre_tail"/>
</dbReference>
<proteinExistence type="predicted"/>
<name>A0A3B1DFI3_9ZZZZ</name>
<feature type="domain" description="Secretion system C-terminal sorting" evidence="1">
    <location>
        <begin position="625"/>
        <end position="700"/>
    </location>
</feature>
<organism evidence="2">
    <name type="scientific">hydrothermal vent metagenome</name>
    <dbReference type="NCBI Taxonomy" id="652676"/>
    <lineage>
        <taxon>unclassified sequences</taxon>
        <taxon>metagenomes</taxon>
        <taxon>ecological metagenomes</taxon>
    </lineage>
</organism>
<reference evidence="2" key="1">
    <citation type="submission" date="2018-06" db="EMBL/GenBank/DDBJ databases">
        <authorList>
            <person name="Zhirakovskaya E."/>
        </authorList>
    </citation>
    <scope>NUCLEOTIDE SEQUENCE</scope>
</reference>
<dbReference type="Pfam" id="PF18962">
    <property type="entry name" value="Por_Secre_tail"/>
    <property type="match status" value="1"/>
</dbReference>
<evidence type="ECO:0000313" key="2">
    <source>
        <dbReference type="EMBL" id="VAX27407.1"/>
    </source>
</evidence>
<dbReference type="Gene3D" id="2.60.40.4070">
    <property type="match status" value="1"/>
</dbReference>
<evidence type="ECO:0000259" key="1">
    <source>
        <dbReference type="Pfam" id="PF18962"/>
    </source>
</evidence>